<dbReference type="SUPFAM" id="SSF88723">
    <property type="entry name" value="PIN domain-like"/>
    <property type="match status" value="1"/>
</dbReference>
<keyword evidence="5 16" id="KW-0255">Endonuclease</keyword>
<keyword evidence="10 16" id="KW-0496">Mitochondrion</keyword>
<comment type="caution">
    <text evidence="20">The sequence shown here is derived from an EMBL/GenBank/DDBJ whole genome shotgun (WGS) entry which is preliminary data.</text>
</comment>
<evidence type="ECO:0000256" key="6">
    <source>
        <dbReference type="ARBA" id="ARBA00022763"/>
    </source>
</evidence>
<evidence type="ECO:0000256" key="1">
    <source>
        <dbReference type="ARBA" id="ARBA00022553"/>
    </source>
</evidence>
<dbReference type="SMART" id="SM00484">
    <property type="entry name" value="XPGI"/>
    <property type="match status" value="1"/>
</dbReference>
<evidence type="ECO:0000256" key="5">
    <source>
        <dbReference type="ARBA" id="ARBA00022759"/>
    </source>
</evidence>
<evidence type="ECO:0000256" key="4">
    <source>
        <dbReference type="ARBA" id="ARBA00022723"/>
    </source>
</evidence>
<feature type="region of interest" description="Disordered" evidence="17">
    <location>
        <begin position="279"/>
        <end position="324"/>
    </location>
</feature>
<feature type="domain" description="XPG N-terminal" evidence="19">
    <location>
        <begin position="1"/>
        <end position="112"/>
    </location>
</feature>
<comment type="subunit">
    <text evidence="15">Interacts with PCNA1 and PCNA2. Three molecules of FEN1 bind to one PCNA trimer with each molecule binding to one PCNA monomer. PCNA stimulates the nuclease activity without altering cleavage specificity.</text>
</comment>
<evidence type="ECO:0000256" key="9">
    <source>
        <dbReference type="ARBA" id="ARBA00022842"/>
    </source>
</evidence>
<dbReference type="PANTHER" id="PTHR11081:SF9">
    <property type="entry name" value="FLAP ENDONUCLEASE 1"/>
    <property type="match status" value="1"/>
</dbReference>
<dbReference type="GO" id="GO:0017108">
    <property type="term" value="F:5'-flap endonuclease activity"/>
    <property type="evidence" value="ECO:0007669"/>
    <property type="project" value="UniProtKB-UniRule"/>
</dbReference>
<keyword evidence="4 16" id="KW-0479">Metal-binding</keyword>
<dbReference type="PROSITE" id="PS00841">
    <property type="entry name" value="XPG_1"/>
    <property type="match status" value="1"/>
</dbReference>
<feature type="compositionally biased region" description="Basic and acidic residues" evidence="17">
    <location>
        <begin position="410"/>
        <end position="424"/>
    </location>
</feature>
<dbReference type="Pfam" id="PF00867">
    <property type="entry name" value="XPG_I"/>
    <property type="match status" value="1"/>
</dbReference>
<dbReference type="InterPro" id="IPR023426">
    <property type="entry name" value="Flap_endonuc"/>
</dbReference>
<comment type="function">
    <text evidence="13 16">Structure-specific nuclease with 5'-flap endonuclease and 5'-3' exonuclease activities involved in DNA replication and repair. During DNA replication, cleaves the 5'-overhanging flap structure that is generated by displacement synthesis when DNA polymerase encounters the 5'-end of a downstream Okazaki fragment. It enters the flap from the 5'-end and then tracks to cleave the flap base, leaving a nick for ligation. Also involved in the long patch base excision repair (LP-BER) pathway, by cleaving within the apurinic/apyrimidinic (AP) site-terminated flap. Acts as a genome stabilization factor that prevents flaps from equilibrating into structures that lead to duplications and deletions. Also possesses 5'-3' exonuclease activity on nicked or gapped double-stranded DNA, and exhibits RNase H activity. Also involved in replication and repair of rDNA and in repairing mitochondrial DNA.</text>
</comment>
<keyword evidence="1 16" id="KW-0597">Phosphoprotein</keyword>
<dbReference type="EC" id="3.1.-.-" evidence="16"/>
<evidence type="ECO:0000256" key="7">
    <source>
        <dbReference type="ARBA" id="ARBA00022801"/>
    </source>
</evidence>
<dbReference type="InterPro" id="IPR029060">
    <property type="entry name" value="PIN-like_dom_sf"/>
</dbReference>
<feature type="compositionally biased region" description="Gly residues" evidence="17">
    <location>
        <begin position="432"/>
        <end position="444"/>
    </location>
</feature>
<dbReference type="InterPro" id="IPR008918">
    <property type="entry name" value="HhH2"/>
</dbReference>
<dbReference type="InterPro" id="IPR006086">
    <property type="entry name" value="XPG-I_dom"/>
</dbReference>
<dbReference type="Gene3D" id="1.10.150.20">
    <property type="entry name" value="5' to 3' exonuclease, C-terminal subdomain"/>
    <property type="match status" value="1"/>
</dbReference>
<dbReference type="CDD" id="cd09867">
    <property type="entry name" value="PIN_FEN1"/>
    <property type="match status" value="1"/>
</dbReference>
<feature type="region of interest" description="Disordered" evidence="17">
    <location>
        <begin position="410"/>
        <end position="444"/>
    </location>
</feature>
<evidence type="ECO:0000256" key="3">
    <source>
        <dbReference type="ARBA" id="ARBA00022722"/>
    </source>
</evidence>
<keyword evidence="3 16" id="KW-0540">Nuclease</keyword>
<dbReference type="InterPro" id="IPR036279">
    <property type="entry name" value="5-3_exonuclease_C_sf"/>
</dbReference>
<accession>A0ABD3M4G5</accession>
<dbReference type="SMART" id="SM00485">
    <property type="entry name" value="XPGN"/>
    <property type="match status" value="1"/>
</dbReference>
<evidence type="ECO:0000256" key="2">
    <source>
        <dbReference type="ARBA" id="ARBA00022705"/>
    </source>
</evidence>
<dbReference type="InterPro" id="IPR006085">
    <property type="entry name" value="XPG_DNA_repair_N"/>
</dbReference>
<dbReference type="GO" id="GO:0005730">
    <property type="term" value="C:nucleolus"/>
    <property type="evidence" value="ECO:0007669"/>
    <property type="project" value="UniProtKB-SubCell"/>
</dbReference>
<gene>
    <name evidence="20" type="ORF">ACHAWU_003183</name>
</gene>
<dbReference type="AlphaFoldDB" id="A0ABD3M4G5"/>
<evidence type="ECO:0000259" key="19">
    <source>
        <dbReference type="SMART" id="SM00485"/>
    </source>
</evidence>
<dbReference type="GO" id="GO:0006284">
    <property type="term" value="P:base-excision repair"/>
    <property type="evidence" value="ECO:0007669"/>
    <property type="project" value="UniProtKB-UniRule"/>
</dbReference>
<dbReference type="GO" id="GO:0003677">
    <property type="term" value="F:DNA binding"/>
    <property type="evidence" value="ECO:0007669"/>
    <property type="project" value="UniProtKB-UniRule"/>
</dbReference>
<dbReference type="GO" id="GO:0000287">
    <property type="term" value="F:magnesium ion binding"/>
    <property type="evidence" value="ECO:0007669"/>
    <property type="project" value="UniProtKB-UniRule"/>
</dbReference>
<dbReference type="CDD" id="cd09907">
    <property type="entry name" value="H3TH_FEN1-Euk"/>
    <property type="match status" value="1"/>
</dbReference>
<evidence type="ECO:0000313" key="21">
    <source>
        <dbReference type="Proteomes" id="UP001530293"/>
    </source>
</evidence>
<evidence type="ECO:0000256" key="12">
    <source>
        <dbReference type="ARBA" id="ARBA00023242"/>
    </source>
</evidence>
<evidence type="ECO:0000256" key="10">
    <source>
        <dbReference type="ARBA" id="ARBA00023128"/>
    </source>
</evidence>
<keyword evidence="21" id="KW-1185">Reference proteome</keyword>
<feature type="domain" description="XPG-I" evidence="18">
    <location>
        <begin position="151"/>
        <end position="223"/>
    </location>
</feature>
<protein>
    <recommendedName>
        <fullName evidence="16">Flap endonuclease 1</fullName>
        <shortName evidence="16">FEN-1</shortName>
        <ecNumber evidence="16">3.1.-.-</ecNumber>
    </recommendedName>
    <alternativeName>
        <fullName evidence="16">Flap structure-specific endonuclease 1</fullName>
    </alternativeName>
</protein>
<keyword evidence="7 16" id="KW-0378">Hydrolase</keyword>
<evidence type="ECO:0000256" key="14">
    <source>
        <dbReference type="ARBA" id="ARBA00034726"/>
    </source>
</evidence>
<dbReference type="Proteomes" id="UP001530293">
    <property type="component" value="Unassembled WGS sequence"/>
</dbReference>
<keyword evidence="6 16" id="KW-0227">DNA damage</keyword>
<comment type="cofactor">
    <cofactor evidence="16">
        <name>Mg(2+)</name>
        <dbReference type="ChEBI" id="CHEBI:18420"/>
    </cofactor>
    <text evidence="16">Binds 2 magnesium ions per subunit. They probably participate in the reaction catalyzed by the enzyme. May bind an additional third magnesium ion after substrate binding.</text>
</comment>
<proteinExistence type="inferred from homology"/>
<dbReference type="HAMAP" id="MF_00614">
    <property type="entry name" value="Fen"/>
    <property type="match status" value="1"/>
</dbReference>
<organism evidence="20 21">
    <name type="scientific">Discostella pseudostelligera</name>
    <dbReference type="NCBI Taxonomy" id="259834"/>
    <lineage>
        <taxon>Eukaryota</taxon>
        <taxon>Sar</taxon>
        <taxon>Stramenopiles</taxon>
        <taxon>Ochrophyta</taxon>
        <taxon>Bacillariophyta</taxon>
        <taxon>Coscinodiscophyceae</taxon>
        <taxon>Thalassiosirophycidae</taxon>
        <taxon>Stephanodiscales</taxon>
        <taxon>Stephanodiscaceae</taxon>
        <taxon>Discostella</taxon>
    </lineage>
</organism>
<dbReference type="GO" id="GO:0005739">
    <property type="term" value="C:mitochondrion"/>
    <property type="evidence" value="ECO:0007669"/>
    <property type="project" value="UniProtKB-SubCell"/>
</dbReference>
<evidence type="ECO:0000256" key="15">
    <source>
        <dbReference type="ARBA" id="ARBA00063178"/>
    </source>
</evidence>
<reference evidence="20 21" key="1">
    <citation type="submission" date="2024-10" db="EMBL/GenBank/DDBJ databases">
        <title>Updated reference genomes for cyclostephanoid diatoms.</title>
        <authorList>
            <person name="Roberts W.R."/>
            <person name="Alverson A.J."/>
        </authorList>
    </citation>
    <scope>NUCLEOTIDE SEQUENCE [LARGE SCALE GENOMIC DNA]</scope>
    <source>
        <strain evidence="20 21">AJA232-27</strain>
    </source>
</reference>
<dbReference type="InterPro" id="IPR019974">
    <property type="entry name" value="XPG_CS"/>
</dbReference>
<keyword evidence="8 16" id="KW-0269">Exonuclease</keyword>
<evidence type="ECO:0000256" key="17">
    <source>
        <dbReference type="SAM" id="MobiDB-lite"/>
    </source>
</evidence>
<keyword evidence="12 16" id="KW-0539">Nucleus</keyword>
<sequence>MGIKGLAKLLSDEAPDCIREVPLSSLHGRKIAVDASMAIYQFLIAVRSGGPNAAAMMLTNADGDTTSHIQGIFNRTIRFITEGIRPVYVFDGKPPQFKSGELLKRREKRLKAEEALKAAAESGDIEEQDKQSKRLVRAGTKENEDCKRLLSLMGIPVINAPCEAEAQAAALARSGKVYATATEDMDALTFRTPIQVRKMTFANASKSDIQQINYDKALLGLGVSHDQFVDLCILLGCDYCETIRGIGPKTALRLIKEHGNIETILKHINREKYVVPESYEPMEAREREKAENRKKKEEEQDTDDEEEEGGSRKGDDTEEKEEDEELIPVYIEARRLFNSHEVLPDSAIDLKWKECQPEPLKTFLVDEMGFNPERVASSIEKLQKAFKATSKPQARMDSFFAVKSNPELDAKRAAKRKAEAEAAKSSKKGAGKKGGTGGGFNKKR</sequence>
<dbReference type="GO" id="GO:0043137">
    <property type="term" value="P:DNA replication, removal of RNA primer"/>
    <property type="evidence" value="ECO:0007669"/>
    <property type="project" value="UniProtKB-UniRule"/>
</dbReference>
<dbReference type="GO" id="GO:0008409">
    <property type="term" value="F:5'-3' exonuclease activity"/>
    <property type="evidence" value="ECO:0007669"/>
    <property type="project" value="UniProtKB-UniRule"/>
</dbReference>
<evidence type="ECO:0000256" key="8">
    <source>
        <dbReference type="ARBA" id="ARBA00022839"/>
    </source>
</evidence>
<comment type="subcellular location">
    <subcellularLocation>
        <location evidence="16">Nucleus</location>
        <location evidence="16">Nucleolus</location>
    </subcellularLocation>
    <subcellularLocation>
        <location evidence="16">Nucleus</location>
        <location evidence="16">Nucleoplasm</location>
    </subcellularLocation>
    <subcellularLocation>
        <location evidence="16">Mitochondrion</location>
    </subcellularLocation>
    <text evidence="16">Resides mostly in the nucleoli and relocalizes to the nucleoplasm upon DNA damage.</text>
</comment>
<comment type="similarity">
    <text evidence="14 16">Belongs to the XPG/RAD2 endonuclease family. FEN1 subfamily.</text>
</comment>
<name>A0ABD3M4G5_9STRA</name>
<evidence type="ECO:0000256" key="11">
    <source>
        <dbReference type="ARBA" id="ARBA00023204"/>
    </source>
</evidence>
<keyword evidence="2 16" id="KW-0235">DNA replication</keyword>
<keyword evidence="11 16" id="KW-0234">DNA repair</keyword>
<evidence type="ECO:0000259" key="18">
    <source>
        <dbReference type="SMART" id="SM00484"/>
    </source>
</evidence>
<dbReference type="PANTHER" id="PTHR11081">
    <property type="entry name" value="FLAP ENDONUCLEASE FAMILY MEMBER"/>
    <property type="match status" value="1"/>
</dbReference>
<dbReference type="SUPFAM" id="SSF47807">
    <property type="entry name" value="5' to 3' exonuclease, C-terminal subdomain"/>
    <property type="match status" value="1"/>
</dbReference>
<dbReference type="FunFam" id="3.40.50.1010:FF:000016">
    <property type="entry name" value="Flap endonuclease 1"/>
    <property type="match status" value="1"/>
</dbReference>
<keyword evidence="9 16" id="KW-0460">Magnesium</keyword>
<dbReference type="InterPro" id="IPR006084">
    <property type="entry name" value="XPG/Rad2"/>
</dbReference>
<dbReference type="FunFam" id="1.10.150.20:FF:000009">
    <property type="entry name" value="Flap endonuclease 1"/>
    <property type="match status" value="1"/>
</dbReference>
<evidence type="ECO:0000313" key="20">
    <source>
        <dbReference type="EMBL" id="KAL3758911.1"/>
    </source>
</evidence>
<evidence type="ECO:0000256" key="13">
    <source>
        <dbReference type="ARBA" id="ARBA00029382"/>
    </source>
</evidence>
<dbReference type="PRINTS" id="PR00853">
    <property type="entry name" value="XPGRADSUPER"/>
</dbReference>
<dbReference type="Gene3D" id="3.40.50.1010">
    <property type="entry name" value="5'-nuclease"/>
    <property type="match status" value="1"/>
</dbReference>
<dbReference type="SMART" id="SM00279">
    <property type="entry name" value="HhH2"/>
    <property type="match status" value="1"/>
</dbReference>
<feature type="compositionally biased region" description="Acidic residues" evidence="17">
    <location>
        <begin position="299"/>
        <end position="308"/>
    </location>
</feature>
<feature type="compositionally biased region" description="Basic and acidic residues" evidence="17">
    <location>
        <begin position="282"/>
        <end position="298"/>
    </location>
</feature>
<dbReference type="EMBL" id="JALLBG020000216">
    <property type="protein sequence ID" value="KAL3758911.1"/>
    <property type="molecule type" value="Genomic_DNA"/>
</dbReference>
<evidence type="ECO:0000256" key="16">
    <source>
        <dbReference type="HAMAP-Rule" id="MF_03140"/>
    </source>
</evidence>
<dbReference type="Pfam" id="PF00752">
    <property type="entry name" value="XPG_N"/>
    <property type="match status" value="1"/>
</dbReference>
<dbReference type="GO" id="GO:0005654">
    <property type="term" value="C:nucleoplasm"/>
    <property type="evidence" value="ECO:0007669"/>
    <property type="project" value="UniProtKB-SubCell"/>
</dbReference>